<evidence type="ECO:0000313" key="2">
    <source>
        <dbReference type="Proteomes" id="UP000263273"/>
    </source>
</evidence>
<sequence>PKGSCQCSILLRVIIKVKNTMGINKKKNINIAQAVPVCFCFRDQARIMYARNQPDKIERMEPVRNTQSVA</sequence>
<comment type="caution">
    <text evidence="1">The sequence shown here is derived from an EMBL/GenBank/DDBJ whole genome shotgun (WGS) entry which is preliminary data.</text>
</comment>
<name>A0A354YWV9_9FIRM</name>
<dbReference type="Proteomes" id="UP000263273">
    <property type="component" value="Unassembled WGS sequence"/>
</dbReference>
<dbReference type="EMBL" id="DNZF01000157">
    <property type="protein sequence ID" value="HBK53694.1"/>
    <property type="molecule type" value="Genomic_DNA"/>
</dbReference>
<gene>
    <name evidence="1" type="ORF">DDZ44_07150</name>
</gene>
<proteinExistence type="predicted"/>
<protein>
    <submittedName>
        <fullName evidence="1">Uncharacterized protein</fullName>
    </submittedName>
</protein>
<reference evidence="1 2" key="1">
    <citation type="journal article" date="2018" name="Nat. Biotechnol.">
        <title>A standardized bacterial taxonomy based on genome phylogeny substantially revises the tree of life.</title>
        <authorList>
            <person name="Parks D.H."/>
            <person name="Chuvochina M."/>
            <person name="Waite D.W."/>
            <person name="Rinke C."/>
            <person name="Skarshewski A."/>
            <person name="Chaumeil P.A."/>
            <person name="Hugenholtz P."/>
        </authorList>
    </citation>
    <scope>NUCLEOTIDE SEQUENCE [LARGE SCALE GENOMIC DNA]</scope>
    <source>
        <strain evidence="1">UBA10948</strain>
    </source>
</reference>
<feature type="non-terminal residue" evidence="1">
    <location>
        <position position="1"/>
    </location>
</feature>
<accession>A0A354YWV9</accession>
<dbReference type="AlphaFoldDB" id="A0A354YWV9"/>
<evidence type="ECO:0000313" key="1">
    <source>
        <dbReference type="EMBL" id="HBK53694.1"/>
    </source>
</evidence>
<organism evidence="1 2">
    <name type="scientific">Syntrophomonas wolfei</name>
    <dbReference type="NCBI Taxonomy" id="863"/>
    <lineage>
        <taxon>Bacteria</taxon>
        <taxon>Bacillati</taxon>
        <taxon>Bacillota</taxon>
        <taxon>Clostridia</taxon>
        <taxon>Eubacteriales</taxon>
        <taxon>Syntrophomonadaceae</taxon>
        <taxon>Syntrophomonas</taxon>
    </lineage>
</organism>